<dbReference type="EMBL" id="CP060244">
    <property type="protein sequence ID" value="QNT78669.1"/>
    <property type="molecule type" value="Genomic_DNA"/>
</dbReference>
<dbReference type="InterPro" id="IPR013708">
    <property type="entry name" value="Shikimate_DH-bd_N"/>
</dbReference>
<keyword evidence="4 8" id="KW-0521">NADP</keyword>
<evidence type="ECO:0000256" key="5">
    <source>
        <dbReference type="ARBA" id="ARBA00023002"/>
    </source>
</evidence>
<comment type="caution">
    <text evidence="8">Lacks conserved residue(s) required for the propagation of feature annotation.</text>
</comment>
<dbReference type="NCBIfam" id="TIGR00507">
    <property type="entry name" value="aroE"/>
    <property type="match status" value="1"/>
</dbReference>
<dbReference type="InterPro" id="IPR041121">
    <property type="entry name" value="SDH_C"/>
</dbReference>
<dbReference type="InterPro" id="IPR046346">
    <property type="entry name" value="Aminoacid_DH-like_N_sf"/>
</dbReference>
<name>A0A7H1NSA9_9PROT</name>
<evidence type="ECO:0000259" key="10">
    <source>
        <dbReference type="Pfam" id="PF08501"/>
    </source>
</evidence>
<keyword evidence="3 8" id="KW-0028">Amino-acid biosynthesis</keyword>
<dbReference type="GO" id="GO:0019632">
    <property type="term" value="P:shikimate metabolic process"/>
    <property type="evidence" value="ECO:0007669"/>
    <property type="project" value="InterPro"/>
</dbReference>
<accession>A0A7H1NSA9</accession>
<organism evidence="12 13">
    <name type="scientific">Entomobacter blattae</name>
    <dbReference type="NCBI Taxonomy" id="2762277"/>
    <lineage>
        <taxon>Bacteria</taxon>
        <taxon>Pseudomonadati</taxon>
        <taxon>Pseudomonadota</taxon>
        <taxon>Alphaproteobacteria</taxon>
        <taxon>Acetobacterales</taxon>
        <taxon>Acetobacteraceae</taxon>
        <taxon>Entomobacter</taxon>
    </lineage>
</organism>
<dbReference type="AlphaFoldDB" id="A0A7H1NSA9"/>
<dbReference type="Proteomes" id="UP000516349">
    <property type="component" value="Chromosome"/>
</dbReference>
<feature type="binding site" evidence="8">
    <location>
        <position position="257"/>
    </location>
    <ligand>
        <name>NADP(+)</name>
        <dbReference type="ChEBI" id="CHEBI:58349"/>
    </ligand>
</feature>
<feature type="domain" description="Shikimate dehydrogenase substrate binding N-terminal" evidence="10">
    <location>
        <begin position="15"/>
        <end position="96"/>
    </location>
</feature>
<sequence length="291" mass="31909">MIKKLITGTTRVAGVMGSPVSHSLSPLIHNYWLEKYALDGVYIPIDVEEGMFEEAFRGVMACNFCGANVTIPYKEQAFHLVDTVDEQARRLGAVNILVFRKEAPKEVSKAYGFSTDGQGFWDSLQASSVELADKKVLILGAGGAARSVAGYLLSEQEMDISLSNRSLVRAQVLAQELSVLGPVHVIEWQNWQDELDKFDLLVNCTSLGMGGKNPAEIFSPDLSAAKPHLVVADIVYTPQYTPFLQAAEARGLVAIGGLGMLVYQARPAFKAWFGTMPEVDARLWDLLVERL</sequence>
<feature type="binding site" evidence="8">
    <location>
        <position position="95"/>
    </location>
    <ligand>
        <name>shikimate</name>
        <dbReference type="ChEBI" id="CHEBI:36208"/>
    </ligand>
</feature>
<dbReference type="SUPFAM" id="SSF53223">
    <property type="entry name" value="Aminoacid dehydrogenase-like, N-terminal domain"/>
    <property type="match status" value="1"/>
</dbReference>
<feature type="binding site" evidence="8">
    <location>
        <position position="236"/>
    </location>
    <ligand>
        <name>shikimate</name>
        <dbReference type="ChEBI" id="CHEBI:36208"/>
    </ligand>
</feature>
<evidence type="ECO:0000259" key="9">
    <source>
        <dbReference type="Pfam" id="PF01488"/>
    </source>
</evidence>
<comment type="catalytic activity">
    <reaction evidence="7 8">
        <text>shikimate + NADP(+) = 3-dehydroshikimate + NADPH + H(+)</text>
        <dbReference type="Rhea" id="RHEA:17737"/>
        <dbReference type="ChEBI" id="CHEBI:15378"/>
        <dbReference type="ChEBI" id="CHEBI:16630"/>
        <dbReference type="ChEBI" id="CHEBI:36208"/>
        <dbReference type="ChEBI" id="CHEBI:57783"/>
        <dbReference type="ChEBI" id="CHEBI:58349"/>
        <dbReference type="EC" id="1.1.1.25"/>
    </reaction>
</comment>
<dbReference type="InterPro" id="IPR036291">
    <property type="entry name" value="NAD(P)-bd_dom_sf"/>
</dbReference>
<evidence type="ECO:0000256" key="2">
    <source>
        <dbReference type="ARBA" id="ARBA00012962"/>
    </source>
</evidence>
<dbReference type="GO" id="GO:0009073">
    <property type="term" value="P:aromatic amino acid family biosynthetic process"/>
    <property type="evidence" value="ECO:0007669"/>
    <property type="project" value="UniProtKB-KW"/>
</dbReference>
<keyword evidence="13" id="KW-1185">Reference proteome</keyword>
<dbReference type="RefSeq" id="WP_203414858.1">
    <property type="nucleotide sequence ID" value="NZ_CP060244.1"/>
</dbReference>
<evidence type="ECO:0000256" key="3">
    <source>
        <dbReference type="ARBA" id="ARBA00022605"/>
    </source>
</evidence>
<keyword evidence="6 8" id="KW-0057">Aromatic amino acid biosynthesis</keyword>
<comment type="function">
    <text evidence="8">Involved in the biosynthesis of the chorismate, which leads to the biosynthesis of aromatic amino acids. Catalyzes the reversible NADPH linked reduction of 3-dehydroshikimate (DHSA) to yield shikimate (SA).</text>
</comment>
<feature type="binding site" evidence="8">
    <location>
        <begin position="23"/>
        <end position="25"/>
    </location>
    <ligand>
        <name>shikimate</name>
        <dbReference type="ChEBI" id="CHEBI:36208"/>
    </ligand>
</feature>
<evidence type="ECO:0000259" key="11">
    <source>
        <dbReference type="Pfam" id="PF18317"/>
    </source>
</evidence>
<evidence type="ECO:0000256" key="6">
    <source>
        <dbReference type="ARBA" id="ARBA00023141"/>
    </source>
</evidence>
<feature type="binding site" evidence="8">
    <location>
        <position position="234"/>
    </location>
    <ligand>
        <name>NADP(+)</name>
        <dbReference type="ChEBI" id="CHEBI:58349"/>
    </ligand>
</feature>
<dbReference type="GO" id="GO:0005829">
    <property type="term" value="C:cytosol"/>
    <property type="evidence" value="ECO:0007669"/>
    <property type="project" value="TreeGrafter"/>
</dbReference>
<proteinExistence type="inferred from homology"/>
<dbReference type="InterPro" id="IPR022893">
    <property type="entry name" value="Shikimate_DH_fam"/>
</dbReference>
<feature type="domain" description="SDH C-terminal" evidence="11">
    <location>
        <begin position="257"/>
        <end position="281"/>
    </location>
</feature>
<evidence type="ECO:0000256" key="8">
    <source>
        <dbReference type="HAMAP-Rule" id="MF_00222"/>
    </source>
</evidence>
<dbReference type="PANTHER" id="PTHR21089">
    <property type="entry name" value="SHIKIMATE DEHYDROGENASE"/>
    <property type="match status" value="1"/>
</dbReference>
<dbReference type="EC" id="1.1.1.25" evidence="2 8"/>
<comment type="similarity">
    <text evidence="8">Belongs to the shikimate dehydrogenase family.</text>
</comment>
<feature type="binding site" evidence="8">
    <location>
        <position position="116"/>
    </location>
    <ligand>
        <name>shikimate</name>
        <dbReference type="ChEBI" id="CHEBI:36208"/>
    </ligand>
</feature>
<dbReference type="SUPFAM" id="SSF51735">
    <property type="entry name" value="NAD(P)-binding Rossmann-fold domains"/>
    <property type="match status" value="1"/>
</dbReference>
<dbReference type="Pfam" id="PF01488">
    <property type="entry name" value="Shikimate_DH"/>
    <property type="match status" value="1"/>
</dbReference>
<dbReference type="GO" id="GO:0008652">
    <property type="term" value="P:amino acid biosynthetic process"/>
    <property type="evidence" value="ECO:0007669"/>
    <property type="project" value="UniProtKB-KW"/>
</dbReference>
<dbReference type="GO" id="GO:0004764">
    <property type="term" value="F:shikimate 3-dehydrogenase (NADP+) activity"/>
    <property type="evidence" value="ECO:0007669"/>
    <property type="project" value="UniProtKB-UniRule"/>
</dbReference>
<evidence type="ECO:0000256" key="4">
    <source>
        <dbReference type="ARBA" id="ARBA00022857"/>
    </source>
</evidence>
<dbReference type="CDD" id="cd01065">
    <property type="entry name" value="NAD_bind_Shikimate_DH"/>
    <property type="match status" value="1"/>
</dbReference>
<feature type="domain" description="Quinate/shikimate 5-dehydrogenase/glutamyl-tRNA reductase" evidence="9">
    <location>
        <begin position="130"/>
        <end position="206"/>
    </location>
</feature>
<protein>
    <recommendedName>
        <fullName evidence="2 8">Shikimate dehydrogenase (NADP(+))</fullName>
        <shortName evidence="8">SDH</shortName>
        <ecNumber evidence="2 8">1.1.1.25</ecNumber>
    </recommendedName>
</protein>
<feature type="binding site" evidence="8">
    <location>
        <begin position="140"/>
        <end position="144"/>
    </location>
    <ligand>
        <name>NADP(+)</name>
        <dbReference type="ChEBI" id="CHEBI:58349"/>
    </ligand>
</feature>
<feature type="binding site" evidence="8">
    <location>
        <position position="70"/>
    </location>
    <ligand>
        <name>shikimate</name>
        <dbReference type="ChEBI" id="CHEBI:36208"/>
    </ligand>
</feature>
<comment type="pathway">
    <text evidence="1 8">Metabolic intermediate biosynthesis; chorismate biosynthesis; chorismate from D-erythrose 4-phosphate and phosphoenolpyruvate: step 4/7.</text>
</comment>
<dbReference type="KEGG" id="ebla:JGUZn3_14450"/>
<dbReference type="Pfam" id="PF18317">
    <property type="entry name" value="SDH_C"/>
    <property type="match status" value="1"/>
</dbReference>
<dbReference type="InterPro" id="IPR011342">
    <property type="entry name" value="Shikimate_DH"/>
</dbReference>
<feature type="active site" description="Proton acceptor" evidence="8">
    <location>
        <position position="74"/>
    </location>
</feature>
<dbReference type="InterPro" id="IPR006151">
    <property type="entry name" value="Shikm_DH/Glu-tRNA_Rdtase"/>
</dbReference>
<evidence type="ECO:0000313" key="12">
    <source>
        <dbReference type="EMBL" id="QNT78669.1"/>
    </source>
</evidence>
<comment type="subunit">
    <text evidence="8">Homodimer.</text>
</comment>
<reference evidence="12 13" key="1">
    <citation type="submission" date="2020-08" db="EMBL/GenBank/DDBJ databases">
        <title>Complete genome sequence of Entomobacter blattae G55GP.</title>
        <authorList>
            <person name="Poehlein A."/>
            <person name="Guzman J."/>
            <person name="Daniel R."/>
            <person name="Vilcinskas A."/>
        </authorList>
    </citation>
    <scope>NUCLEOTIDE SEQUENCE [LARGE SCALE GENOMIC DNA]</scope>
    <source>
        <strain evidence="12 13">G55GP</strain>
    </source>
</reference>
<feature type="binding site" evidence="8">
    <location>
        <position position="264"/>
    </location>
    <ligand>
        <name>shikimate</name>
        <dbReference type="ChEBI" id="CHEBI:36208"/>
    </ligand>
</feature>
<dbReference type="Gene3D" id="3.40.50.10860">
    <property type="entry name" value="Leucine Dehydrogenase, chain A, domain 1"/>
    <property type="match status" value="1"/>
</dbReference>
<evidence type="ECO:0000256" key="7">
    <source>
        <dbReference type="ARBA" id="ARBA00049442"/>
    </source>
</evidence>
<dbReference type="PANTHER" id="PTHR21089:SF1">
    <property type="entry name" value="BIFUNCTIONAL 3-DEHYDROQUINATE DEHYDRATASE_SHIKIMATE DEHYDROGENASE, CHLOROPLASTIC"/>
    <property type="match status" value="1"/>
</dbReference>
<feature type="binding site" evidence="8">
    <location>
        <position position="86"/>
    </location>
    <ligand>
        <name>NADP(+)</name>
        <dbReference type="ChEBI" id="CHEBI:58349"/>
    </ligand>
</feature>
<evidence type="ECO:0000313" key="13">
    <source>
        <dbReference type="Proteomes" id="UP000516349"/>
    </source>
</evidence>
<dbReference type="GO" id="GO:0050661">
    <property type="term" value="F:NADP binding"/>
    <property type="evidence" value="ECO:0007669"/>
    <property type="project" value="InterPro"/>
</dbReference>
<dbReference type="Gene3D" id="3.40.50.720">
    <property type="entry name" value="NAD(P)-binding Rossmann-like Domain"/>
    <property type="match status" value="1"/>
</dbReference>
<dbReference type="UniPathway" id="UPA00053">
    <property type="reaction ID" value="UER00087"/>
</dbReference>
<dbReference type="HAMAP" id="MF_00222">
    <property type="entry name" value="Shikimate_DH_AroE"/>
    <property type="match status" value="1"/>
</dbReference>
<keyword evidence="5 8" id="KW-0560">Oxidoreductase</keyword>
<evidence type="ECO:0000256" key="1">
    <source>
        <dbReference type="ARBA" id="ARBA00004871"/>
    </source>
</evidence>
<dbReference type="GO" id="GO:0009423">
    <property type="term" value="P:chorismate biosynthetic process"/>
    <property type="evidence" value="ECO:0007669"/>
    <property type="project" value="UniProtKB-UniRule"/>
</dbReference>
<dbReference type="Pfam" id="PF08501">
    <property type="entry name" value="Shikimate_dh_N"/>
    <property type="match status" value="1"/>
</dbReference>
<gene>
    <name evidence="8 12" type="primary">aroE</name>
    <name evidence="12" type="ORF">JGUZn3_14450</name>
</gene>